<keyword evidence="3" id="KW-1185">Reference proteome</keyword>
<dbReference type="EMBL" id="VDMD01000004">
    <property type="protein sequence ID" value="TRM65689.1"/>
    <property type="molecule type" value="Genomic_DNA"/>
</dbReference>
<dbReference type="OrthoDB" id="10556325at2759"/>
<dbReference type="AlphaFoldDB" id="A0A550CLN9"/>
<feature type="region of interest" description="Disordered" evidence="1">
    <location>
        <begin position="179"/>
        <end position="256"/>
    </location>
</feature>
<evidence type="ECO:0000313" key="3">
    <source>
        <dbReference type="Proteomes" id="UP000320762"/>
    </source>
</evidence>
<accession>A0A550CLN9</accession>
<feature type="compositionally biased region" description="Low complexity" evidence="1">
    <location>
        <begin position="219"/>
        <end position="239"/>
    </location>
</feature>
<evidence type="ECO:0000313" key="2">
    <source>
        <dbReference type="EMBL" id="TRM65689.1"/>
    </source>
</evidence>
<feature type="compositionally biased region" description="Basic residues" evidence="1">
    <location>
        <begin position="186"/>
        <end position="196"/>
    </location>
</feature>
<name>A0A550CLN9_9AGAR</name>
<proteinExistence type="predicted"/>
<evidence type="ECO:0000256" key="1">
    <source>
        <dbReference type="SAM" id="MobiDB-lite"/>
    </source>
</evidence>
<organism evidence="2 3">
    <name type="scientific">Schizophyllum amplum</name>
    <dbReference type="NCBI Taxonomy" id="97359"/>
    <lineage>
        <taxon>Eukaryota</taxon>
        <taxon>Fungi</taxon>
        <taxon>Dikarya</taxon>
        <taxon>Basidiomycota</taxon>
        <taxon>Agaricomycotina</taxon>
        <taxon>Agaricomycetes</taxon>
        <taxon>Agaricomycetidae</taxon>
        <taxon>Agaricales</taxon>
        <taxon>Schizophyllaceae</taxon>
        <taxon>Schizophyllum</taxon>
    </lineage>
</organism>
<protein>
    <submittedName>
        <fullName evidence="2">Uncharacterized protein</fullName>
    </submittedName>
</protein>
<sequence>MALCGDVYYNRKFYDVAPTCVARPVLRRASPLGTSTTVTDGAPAPVAQHRGLGLGRVLSWRGLDARRRDTTAALADEVSVQVSTVGDDEELEALLDGRDMTTIAGMGRSTGVQTQNAQTAAQVAARTFGTDRTNLASILGLDVAAQSKPEVFGTKEREVPSEKPRHKLVSALLGIVTRSAESVKSHSAKSKKRRARPPTPPRPSQRTLEAPPQTPDSPPQTQDSPHQSQDSPAQLQDSRPQPRDPRPALILQRRRAKICRQRPNLPRPFEIAMRTYVHPQRVIQSPPRPRVWKNAGTDLRRLALNMMTNPVDFPLQRFKNVRLTLKMLDLRAEADRKLRKMNIKDLEKAYFSGRGTPAYSPEEEADDLTLSPHEIFLWFASQPSLDASDILEVFEGHVIGPDQIAEAEMFLKIYGSIVRYDCFGFLEKRGWAITEDRGLEVWAFLGVVYATTPWSPKADL</sequence>
<gene>
    <name evidence="2" type="ORF">BD626DRAFT_566358</name>
</gene>
<reference evidence="2 3" key="1">
    <citation type="journal article" date="2019" name="New Phytol.">
        <title>Comparative genomics reveals unique wood-decay strategies and fruiting body development in the Schizophyllaceae.</title>
        <authorList>
            <person name="Almasi E."/>
            <person name="Sahu N."/>
            <person name="Krizsan K."/>
            <person name="Balint B."/>
            <person name="Kovacs G.M."/>
            <person name="Kiss B."/>
            <person name="Cseklye J."/>
            <person name="Drula E."/>
            <person name="Henrissat B."/>
            <person name="Nagy I."/>
            <person name="Chovatia M."/>
            <person name="Adam C."/>
            <person name="LaButti K."/>
            <person name="Lipzen A."/>
            <person name="Riley R."/>
            <person name="Grigoriev I.V."/>
            <person name="Nagy L.G."/>
        </authorList>
    </citation>
    <scope>NUCLEOTIDE SEQUENCE [LARGE SCALE GENOMIC DNA]</scope>
    <source>
        <strain evidence="2 3">NL-1724</strain>
    </source>
</reference>
<dbReference type="Proteomes" id="UP000320762">
    <property type="component" value="Unassembled WGS sequence"/>
</dbReference>
<comment type="caution">
    <text evidence="2">The sequence shown here is derived from an EMBL/GenBank/DDBJ whole genome shotgun (WGS) entry which is preliminary data.</text>
</comment>